<accession>A0A2I9DQ58</accession>
<evidence type="ECO:0000313" key="2">
    <source>
        <dbReference type="EMBL" id="GBF04307.1"/>
    </source>
</evidence>
<proteinExistence type="predicted"/>
<dbReference type="EMBL" id="BFAG01000001">
    <property type="protein sequence ID" value="GBF04307.1"/>
    <property type="molecule type" value="Genomic_DNA"/>
</dbReference>
<dbReference type="Proteomes" id="UP000236569">
    <property type="component" value="Unassembled WGS sequence"/>
</dbReference>
<comment type="caution">
    <text evidence="2">The sequence shown here is derived from an EMBL/GenBank/DDBJ whole genome shotgun (WGS) entry which is preliminary data.</text>
</comment>
<name>A0A2I9DQ58_9DEIO</name>
<evidence type="ECO:0000313" key="3">
    <source>
        <dbReference type="Proteomes" id="UP000236569"/>
    </source>
</evidence>
<evidence type="ECO:0000256" key="1">
    <source>
        <dbReference type="SAM" id="MobiDB-lite"/>
    </source>
</evidence>
<organism evidence="2 3">
    <name type="scientific">Deinococcus aerius</name>
    <dbReference type="NCBI Taxonomy" id="200253"/>
    <lineage>
        <taxon>Bacteria</taxon>
        <taxon>Thermotogati</taxon>
        <taxon>Deinococcota</taxon>
        <taxon>Deinococci</taxon>
        <taxon>Deinococcales</taxon>
        <taxon>Deinococcaceae</taxon>
        <taxon>Deinococcus</taxon>
    </lineage>
</organism>
<gene>
    <name evidence="2" type="ORF">DAERI_010479</name>
</gene>
<feature type="compositionally biased region" description="Basic and acidic residues" evidence="1">
    <location>
        <begin position="51"/>
        <end position="75"/>
    </location>
</feature>
<sequence>MAPVTMQREAIARKAGKHVEVRVKDPLPSRLPVGEKEVDALTTDRPPLEGGEVREAGRMPARHDQDVSGRDQVDVEEGGHEVVLVPPAHLCLAPDDAAKHALLLPRRHRTTRPPDGGR</sequence>
<feature type="region of interest" description="Disordered" evidence="1">
    <location>
        <begin position="37"/>
        <end position="75"/>
    </location>
</feature>
<dbReference type="AlphaFoldDB" id="A0A2I9DQ58"/>
<keyword evidence="3" id="KW-1185">Reference proteome</keyword>
<protein>
    <submittedName>
        <fullName evidence="2">Uncharacterized protein</fullName>
    </submittedName>
</protein>
<reference evidence="3" key="1">
    <citation type="submission" date="2018-01" db="EMBL/GenBank/DDBJ databases">
        <title>Draft Genome Sequence of the Radioresistant Bacterium Deinococcus aerius TR0125, Isolated from the Higher Atmosphere above Japan.</title>
        <authorList>
            <person name="Satoh K."/>
            <person name="Arai H."/>
            <person name="Sanzen T."/>
            <person name="Kawaguchi Y."/>
            <person name="Hayashi H."/>
            <person name="Yokobori S."/>
            <person name="Yamagishi A."/>
            <person name="Oono Y."/>
            <person name="Narumi I."/>
        </authorList>
    </citation>
    <scope>NUCLEOTIDE SEQUENCE [LARGE SCALE GENOMIC DNA]</scope>
    <source>
        <strain evidence="3">TR0125</strain>
    </source>
</reference>